<dbReference type="PANTHER" id="PTHR30344:SF1">
    <property type="entry name" value="6-PHOSPHOGLUCONOLACTONASE"/>
    <property type="match status" value="1"/>
</dbReference>
<proteinExistence type="inferred from homology"/>
<feature type="compositionally biased region" description="Pro residues" evidence="2">
    <location>
        <begin position="1"/>
        <end position="10"/>
    </location>
</feature>
<evidence type="ECO:0000256" key="2">
    <source>
        <dbReference type="SAM" id="MobiDB-lite"/>
    </source>
</evidence>
<gene>
    <name evidence="3" type="ORF">CP978_01340</name>
</gene>
<feature type="region of interest" description="Disordered" evidence="2">
    <location>
        <begin position="1"/>
        <end position="21"/>
    </location>
</feature>
<dbReference type="PROSITE" id="PS51318">
    <property type="entry name" value="TAT"/>
    <property type="match status" value="1"/>
</dbReference>
<feature type="region of interest" description="Disordered" evidence="2">
    <location>
        <begin position="384"/>
        <end position="430"/>
    </location>
</feature>
<dbReference type="Proteomes" id="UP000325763">
    <property type="component" value="Chromosome"/>
</dbReference>
<dbReference type="PANTHER" id="PTHR30344">
    <property type="entry name" value="6-PHOSPHOGLUCONOLACTONASE-RELATED"/>
    <property type="match status" value="1"/>
</dbReference>
<comment type="similarity">
    <text evidence="1">Belongs to the cycloisomerase 2 family.</text>
</comment>
<evidence type="ECO:0000313" key="3">
    <source>
        <dbReference type="EMBL" id="QEV37384.1"/>
    </source>
</evidence>
<dbReference type="GO" id="GO:0017057">
    <property type="term" value="F:6-phosphogluconolactonase activity"/>
    <property type="evidence" value="ECO:0007669"/>
    <property type="project" value="TreeGrafter"/>
</dbReference>
<feature type="compositionally biased region" description="Low complexity" evidence="2">
    <location>
        <begin position="419"/>
        <end position="430"/>
    </location>
</feature>
<feature type="region of interest" description="Disordered" evidence="2">
    <location>
        <begin position="181"/>
        <end position="200"/>
    </location>
</feature>
<dbReference type="AlphaFoldDB" id="A0A5P2VUQ7"/>
<organism evidence="3 4">
    <name type="scientific">Streptomyces nodosus</name>
    <dbReference type="NCBI Taxonomy" id="40318"/>
    <lineage>
        <taxon>Bacteria</taxon>
        <taxon>Bacillati</taxon>
        <taxon>Actinomycetota</taxon>
        <taxon>Actinomycetes</taxon>
        <taxon>Kitasatosporales</taxon>
        <taxon>Streptomycetaceae</taxon>
        <taxon>Streptomyces</taxon>
    </lineage>
</organism>
<evidence type="ECO:0000313" key="4">
    <source>
        <dbReference type="Proteomes" id="UP000325763"/>
    </source>
</evidence>
<protein>
    <submittedName>
        <fullName evidence="3">Lactonase family protein</fullName>
    </submittedName>
</protein>
<reference evidence="3 4" key="1">
    <citation type="submission" date="2017-09" db="EMBL/GenBank/DDBJ databases">
        <title>Streptomyces genome completion.</title>
        <authorList>
            <person name="Lee N."/>
            <person name="Cho B.-K."/>
        </authorList>
    </citation>
    <scope>NUCLEOTIDE SEQUENCE [LARGE SCALE GENOMIC DNA]</scope>
    <source>
        <strain evidence="3 4">ATCC 14899</strain>
    </source>
</reference>
<sequence>MNESPPPPPYAGRGDRSPLRPSRRAVLTAVTAASALPLLSAVPSAAAPGSRGHDLLYIGTWGQNQVHAVRFDPVGGTMTPLGRVAEISSSWVAVHPHRPVLYVAGAEQGGFIRSFRIDDSTGAVRQTGEIETEPAPTGSGGLSYIAPTADAGALLVADFAAGSAVTVSLTGDGGLGAVASSVQDAGSGPDPRQAGPHPHHVVIDPSGRFALVVDFGADRAFVYDYDRAAHQLSAGSAGPGSFATAPGSGPRRLAFHPDGRTVYLLSELTAELQVLDWDVRHGMLTSRQLLTTNAPDHTGSTSAAELVIARDGGYVYTSNRGDNALVVFSAARRTGLLTEVQRVPCGGVTPWSMCLHSSGRWLFVANEASSTVNLFRVHPRSGRLTDTGRSVAVPNPASISVRHPDVGAAGSPTSDHRTPPAAASHPAAPADLLLGFRG</sequence>
<dbReference type="Gene3D" id="2.130.10.10">
    <property type="entry name" value="YVTN repeat-like/Quinoprotein amine dehydrogenase"/>
    <property type="match status" value="1"/>
</dbReference>
<dbReference type="InterPro" id="IPR006311">
    <property type="entry name" value="TAT_signal"/>
</dbReference>
<dbReference type="InterPro" id="IPR019405">
    <property type="entry name" value="Lactonase_7-beta_prop"/>
</dbReference>
<dbReference type="OrthoDB" id="9790815at2"/>
<dbReference type="InterPro" id="IPR011048">
    <property type="entry name" value="Haem_d1_sf"/>
</dbReference>
<dbReference type="EMBL" id="CP023747">
    <property type="protein sequence ID" value="QEV37384.1"/>
    <property type="molecule type" value="Genomic_DNA"/>
</dbReference>
<evidence type="ECO:0000256" key="1">
    <source>
        <dbReference type="ARBA" id="ARBA00005564"/>
    </source>
</evidence>
<dbReference type="SUPFAM" id="SSF51004">
    <property type="entry name" value="C-terminal (heme d1) domain of cytochrome cd1-nitrite reductase"/>
    <property type="match status" value="1"/>
</dbReference>
<dbReference type="InterPro" id="IPR050282">
    <property type="entry name" value="Cycloisomerase_2"/>
</dbReference>
<dbReference type="InterPro" id="IPR015943">
    <property type="entry name" value="WD40/YVTN_repeat-like_dom_sf"/>
</dbReference>
<name>A0A5P2VUQ7_9ACTN</name>
<dbReference type="Pfam" id="PF10282">
    <property type="entry name" value="Lactonase"/>
    <property type="match status" value="1"/>
</dbReference>
<accession>A0A5P2VUQ7</accession>
<dbReference type="KEGG" id="snq:CP978_01340"/>